<dbReference type="Pfam" id="PF00583">
    <property type="entry name" value="Acetyltransf_1"/>
    <property type="match status" value="1"/>
</dbReference>
<evidence type="ECO:0000313" key="2">
    <source>
        <dbReference type="EMBL" id="PQJ76804.1"/>
    </source>
</evidence>
<dbReference type="GO" id="GO:0016747">
    <property type="term" value="F:acyltransferase activity, transferring groups other than amino-acyl groups"/>
    <property type="evidence" value="ECO:0007669"/>
    <property type="project" value="InterPro"/>
</dbReference>
<evidence type="ECO:0000313" key="3">
    <source>
        <dbReference type="Proteomes" id="UP000239068"/>
    </source>
</evidence>
<dbReference type="CDD" id="cd04301">
    <property type="entry name" value="NAT_SF"/>
    <property type="match status" value="1"/>
</dbReference>
<dbReference type="Proteomes" id="UP000239068">
    <property type="component" value="Unassembled WGS sequence"/>
</dbReference>
<dbReference type="OrthoDB" id="9800604at2"/>
<keyword evidence="2" id="KW-0808">Transferase</keyword>
<keyword evidence="3" id="KW-1185">Reference proteome</keyword>
<reference evidence="2 3" key="1">
    <citation type="submission" date="2016-12" db="EMBL/GenBank/DDBJ databases">
        <title>Trade-off between light-utilization and light-protection in marine flavobacteria.</title>
        <authorList>
            <person name="Kumagai Y."/>
            <person name="Yoshizawa S."/>
            <person name="Kogure K."/>
            <person name="Iwasaki W."/>
        </authorList>
    </citation>
    <scope>NUCLEOTIDE SEQUENCE [LARGE SCALE GENOMIC DNA]</scope>
    <source>
        <strain evidence="2 3">ATCC 43844</strain>
    </source>
</reference>
<gene>
    <name evidence="2" type="ORF">BTO16_13085</name>
</gene>
<dbReference type="PROSITE" id="PS51186">
    <property type="entry name" value="GNAT"/>
    <property type="match status" value="1"/>
</dbReference>
<dbReference type="Gene3D" id="3.40.630.30">
    <property type="match status" value="1"/>
</dbReference>
<name>A0A2S7WGR4_9FLAO</name>
<feature type="domain" description="N-acetyltransferase" evidence="1">
    <location>
        <begin position="8"/>
        <end position="169"/>
    </location>
</feature>
<dbReference type="InterPro" id="IPR016181">
    <property type="entry name" value="Acyl_CoA_acyltransferase"/>
</dbReference>
<dbReference type="RefSeq" id="WP_105022120.1">
    <property type="nucleotide sequence ID" value="NZ_MSCM01000002.1"/>
</dbReference>
<dbReference type="EMBL" id="MSCM01000002">
    <property type="protein sequence ID" value="PQJ76804.1"/>
    <property type="molecule type" value="Genomic_DNA"/>
</dbReference>
<dbReference type="AlphaFoldDB" id="A0A2S7WGR4"/>
<sequence length="178" mass="21116">MITLSENIQLKPILSLDAATLFKLMKEVYPLAYSDFWLDKGDWYVDSQYSKAHILKELSVENAEYYFVIYKNEIVGNVRFVWDEKLANLSAEKQVKLHRIYLHQKTQGKGIGKEILAWLNEKVKQKGYGIIWLDAMDAQPKAFQFYKNQGYIYHSHTFLPFDLMLKEFRKMSQLYKKL</sequence>
<evidence type="ECO:0000259" key="1">
    <source>
        <dbReference type="PROSITE" id="PS51186"/>
    </source>
</evidence>
<comment type="caution">
    <text evidence="2">The sequence shown here is derived from an EMBL/GenBank/DDBJ whole genome shotgun (WGS) entry which is preliminary data.</text>
</comment>
<accession>A0A2S7WGR4</accession>
<proteinExistence type="predicted"/>
<dbReference type="InterPro" id="IPR000182">
    <property type="entry name" value="GNAT_dom"/>
</dbReference>
<organism evidence="2 3">
    <name type="scientific">Polaribacter glomeratus</name>
    <dbReference type="NCBI Taxonomy" id="102"/>
    <lineage>
        <taxon>Bacteria</taxon>
        <taxon>Pseudomonadati</taxon>
        <taxon>Bacteroidota</taxon>
        <taxon>Flavobacteriia</taxon>
        <taxon>Flavobacteriales</taxon>
        <taxon>Flavobacteriaceae</taxon>
    </lineage>
</organism>
<protein>
    <submittedName>
        <fullName evidence="2">GNAT family N-acetyltransferase</fullName>
    </submittedName>
</protein>
<dbReference type="SUPFAM" id="SSF55729">
    <property type="entry name" value="Acyl-CoA N-acyltransferases (Nat)"/>
    <property type="match status" value="1"/>
</dbReference>